<dbReference type="CDD" id="cd00190">
    <property type="entry name" value="Tryp_SPc"/>
    <property type="match status" value="1"/>
</dbReference>
<proteinExistence type="predicted"/>
<name>A0AA39EY79_9HYME</name>
<reference evidence="9" key="2">
    <citation type="submission" date="2023-03" db="EMBL/GenBank/DDBJ databases">
        <authorList>
            <person name="Inwood S.N."/>
            <person name="Skelly J.G."/>
            <person name="Guhlin J."/>
            <person name="Harrop T.W.R."/>
            <person name="Goldson S.G."/>
            <person name="Dearden P.K."/>
        </authorList>
    </citation>
    <scope>NUCLEOTIDE SEQUENCE</scope>
    <source>
        <strain evidence="9">Irish</strain>
        <tissue evidence="9">Whole body</tissue>
    </source>
</reference>
<evidence type="ECO:0000256" key="2">
    <source>
        <dbReference type="ARBA" id="ARBA00022525"/>
    </source>
</evidence>
<dbReference type="PANTHER" id="PTHR24264:SF65">
    <property type="entry name" value="SRCR DOMAIN-CONTAINING PROTEIN"/>
    <property type="match status" value="1"/>
</dbReference>
<keyword evidence="3 7" id="KW-0645">Protease</keyword>
<comment type="subcellular location">
    <subcellularLocation>
        <location evidence="1">Secreted</location>
    </subcellularLocation>
</comment>
<keyword evidence="2" id="KW-0964">Secreted</keyword>
<keyword evidence="6" id="KW-1015">Disulfide bond</keyword>
<dbReference type="AlphaFoldDB" id="A0AA39EY79"/>
<gene>
    <name evidence="9" type="ORF">PV328_011255</name>
</gene>
<dbReference type="InterPro" id="IPR018114">
    <property type="entry name" value="TRYPSIN_HIS"/>
</dbReference>
<dbReference type="Pfam" id="PF00089">
    <property type="entry name" value="Trypsin"/>
    <property type="match status" value="1"/>
</dbReference>
<feature type="domain" description="Peptidase S1" evidence="8">
    <location>
        <begin position="76"/>
        <end position="306"/>
    </location>
</feature>
<dbReference type="PROSITE" id="PS00135">
    <property type="entry name" value="TRYPSIN_SER"/>
    <property type="match status" value="1"/>
</dbReference>
<dbReference type="InterPro" id="IPR001314">
    <property type="entry name" value="Peptidase_S1A"/>
</dbReference>
<dbReference type="GO" id="GO:0004252">
    <property type="term" value="F:serine-type endopeptidase activity"/>
    <property type="evidence" value="ECO:0007669"/>
    <property type="project" value="InterPro"/>
</dbReference>
<dbReference type="PRINTS" id="PR00722">
    <property type="entry name" value="CHYMOTRYPSIN"/>
</dbReference>
<dbReference type="Proteomes" id="UP001168990">
    <property type="component" value="Unassembled WGS sequence"/>
</dbReference>
<evidence type="ECO:0000256" key="7">
    <source>
        <dbReference type="RuleBase" id="RU363034"/>
    </source>
</evidence>
<sequence length="313" mass="35039">MAFFIFQINSLSVSRNYINANYTDNLLENNRSSRFFFDEIFGSDVTGTSYDDITDDNEKLRNCSCECGVHNQENRIVGGRPTEPHRYPWVARLVYDGRFHCGASLLTNDYVITAAHCLRRLKRSKIRIILGDHDQHTNTDAVATMRAVSAIIRHRNFDINSYNHDLALLKLKRSVKFSNTVRPICLPQSKSDPAGKEGTVVGWGRTMEGGMLPSVVHEVKVPILSLEQCRKMKYKASRITTNMICAGKGSQDSCQGDSGGPLLVQDGDKVEIAGIVSWGVGCGRPGYPGVYTRVTNYLNWIRTNTPDTCYCIK</sequence>
<dbReference type="PROSITE" id="PS00134">
    <property type="entry name" value="TRYPSIN_HIS"/>
    <property type="match status" value="1"/>
</dbReference>
<evidence type="ECO:0000313" key="10">
    <source>
        <dbReference type="Proteomes" id="UP001168990"/>
    </source>
</evidence>
<dbReference type="InterPro" id="IPR009003">
    <property type="entry name" value="Peptidase_S1_PA"/>
</dbReference>
<keyword evidence="4 7" id="KW-0378">Hydrolase</keyword>
<evidence type="ECO:0000256" key="3">
    <source>
        <dbReference type="ARBA" id="ARBA00022670"/>
    </source>
</evidence>
<dbReference type="FunFam" id="2.40.10.10:FF:000006">
    <property type="entry name" value="Serine proteinase stubble"/>
    <property type="match status" value="1"/>
</dbReference>
<protein>
    <recommendedName>
        <fullName evidence="8">Peptidase S1 domain-containing protein</fullName>
    </recommendedName>
</protein>
<evidence type="ECO:0000259" key="8">
    <source>
        <dbReference type="PROSITE" id="PS50240"/>
    </source>
</evidence>
<dbReference type="GO" id="GO:0005615">
    <property type="term" value="C:extracellular space"/>
    <property type="evidence" value="ECO:0007669"/>
    <property type="project" value="TreeGrafter"/>
</dbReference>
<dbReference type="PROSITE" id="PS50240">
    <property type="entry name" value="TRYPSIN_DOM"/>
    <property type="match status" value="1"/>
</dbReference>
<keyword evidence="5 7" id="KW-0720">Serine protease</keyword>
<dbReference type="SMART" id="SM00020">
    <property type="entry name" value="Tryp_SPc"/>
    <property type="match status" value="1"/>
</dbReference>
<evidence type="ECO:0000256" key="6">
    <source>
        <dbReference type="ARBA" id="ARBA00023157"/>
    </source>
</evidence>
<reference evidence="9" key="1">
    <citation type="journal article" date="2023" name="bioRxiv">
        <title>Scaffold-level genome assemblies of two parasitoid biocontrol wasps reveal the parthenogenesis mechanism and an associated novel virus.</title>
        <authorList>
            <person name="Inwood S."/>
            <person name="Skelly J."/>
            <person name="Guhlin J."/>
            <person name="Harrop T."/>
            <person name="Goldson S."/>
            <person name="Dearden P."/>
        </authorList>
    </citation>
    <scope>NUCLEOTIDE SEQUENCE</scope>
    <source>
        <strain evidence="9">Irish</strain>
        <tissue evidence="9">Whole body</tissue>
    </source>
</reference>
<evidence type="ECO:0000256" key="4">
    <source>
        <dbReference type="ARBA" id="ARBA00022801"/>
    </source>
</evidence>
<organism evidence="9 10">
    <name type="scientific">Microctonus aethiopoides</name>
    <dbReference type="NCBI Taxonomy" id="144406"/>
    <lineage>
        <taxon>Eukaryota</taxon>
        <taxon>Metazoa</taxon>
        <taxon>Ecdysozoa</taxon>
        <taxon>Arthropoda</taxon>
        <taxon>Hexapoda</taxon>
        <taxon>Insecta</taxon>
        <taxon>Pterygota</taxon>
        <taxon>Neoptera</taxon>
        <taxon>Endopterygota</taxon>
        <taxon>Hymenoptera</taxon>
        <taxon>Apocrita</taxon>
        <taxon>Ichneumonoidea</taxon>
        <taxon>Braconidae</taxon>
        <taxon>Euphorinae</taxon>
        <taxon>Microctonus</taxon>
    </lineage>
</organism>
<dbReference type="InterPro" id="IPR033116">
    <property type="entry name" value="TRYPSIN_SER"/>
</dbReference>
<dbReference type="InterPro" id="IPR043504">
    <property type="entry name" value="Peptidase_S1_PA_chymotrypsin"/>
</dbReference>
<keyword evidence="10" id="KW-1185">Reference proteome</keyword>
<dbReference type="GO" id="GO:0006508">
    <property type="term" value="P:proteolysis"/>
    <property type="evidence" value="ECO:0007669"/>
    <property type="project" value="UniProtKB-KW"/>
</dbReference>
<evidence type="ECO:0000313" key="9">
    <source>
        <dbReference type="EMBL" id="KAK0157516.1"/>
    </source>
</evidence>
<dbReference type="InterPro" id="IPR050127">
    <property type="entry name" value="Serine_Proteases_S1"/>
</dbReference>
<dbReference type="PANTHER" id="PTHR24264">
    <property type="entry name" value="TRYPSIN-RELATED"/>
    <property type="match status" value="1"/>
</dbReference>
<evidence type="ECO:0000256" key="5">
    <source>
        <dbReference type="ARBA" id="ARBA00022825"/>
    </source>
</evidence>
<dbReference type="EMBL" id="JAQQBS010001425">
    <property type="protein sequence ID" value="KAK0157516.1"/>
    <property type="molecule type" value="Genomic_DNA"/>
</dbReference>
<dbReference type="InterPro" id="IPR001254">
    <property type="entry name" value="Trypsin_dom"/>
</dbReference>
<dbReference type="SUPFAM" id="SSF50494">
    <property type="entry name" value="Trypsin-like serine proteases"/>
    <property type="match status" value="1"/>
</dbReference>
<comment type="caution">
    <text evidence="9">The sequence shown here is derived from an EMBL/GenBank/DDBJ whole genome shotgun (WGS) entry which is preliminary data.</text>
</comment>
<evidence type="ECO:0000256" key="1">
    <source>
        <dbReference type="ARBA" id="ARBA00004613"/>
    </source>
</evidence>
<dbReference type="Gene3D" id="2.40.10.10">
    <property type="entry name" value="Trypsin-like serine proteases"/>
    <property type="match status" value="1"/>
</dbReference>
<accession>A0AA39EY79</accession>